<sequence length="272" mass="29198">MAGRGEYGRLGLNDEKDTRLPHVLPIPITRRAQAQDSGDEEPESAGSGHFDLPPRVEDVSLGGTHSVFLASGGHVYTCGRGDYGRLGKGDLESSSNLSLVASLSPEILRDSVVVKVAAGGQHTLALVVNPDALEKAAGDRAVVQLARDVLSNRFNEDGFTELSSTVPRSPRPTSPLPPSGRRRLTSLSSLGPGSQHRGAFGNELRLTGSTGSDNNDVLTIERIAAEEQESRISHSPGVSPRLGDSFNPADLEELLCQEERGRRPRMLQRRRL</sequence>
<dbReference type="Pfam" id="PF00415">
    <property type="entry name" value="RCC1"/>
    <property type="match status" value="1"/>
</dbReference>
<reference evidence="4" key="1">
    <citation type="submission" date="2021-01" db="EMBL/GenBank/DDBJ databases">
        <authorList>
            <person name="Corre E."/>
            <person name="Pelletier E."/>
            <person name="Niang G."/>
            <person name="Scheremetjew M."/>
            <person name="Finn R."/>
            <person name="Kale V."/>
            <person name="Holt S."/>
            <person name="Cochrane G."/>
            <person name="Meng A."/>
            <person name="Brown T."/>
            <person name="Cohen L."/>
        </authorList>
    </citation>
    <scope>NUCLEOTIDE SEQUENCE</scope>
    <source>
        <strain evidence="4">CCMP2078</strain>
    </source>
</reference>
<protein>
    <submittedName>
        <fullName evidence="4">Uncharacterized protein</fullName>
    </submittedName>
</protein>
<proteinExistence type="predicted"/>
<dbReference type="InterPro" id="IPR009091">
    <property type="entry name" value="RCC1/BLIP-II"/>
</dbReference>
<dbReference type="AlphaFoldDB" id="A0A7R9YG77"/>
<evidence type="ECO:0000256" key="3">
    <source>
        <dbReference type="SAM" id="MobiDB-lite"/>
    </source>
</evidence>
<dbReference type="Gene3D" id="2.130.10.30">
    <property type="entry name" value="Regulator of chromosome condensation 1/beta-lactamase-inhibitor protein II"/>
    <property type="match status" value="1"/>
</dbReference>
<dbReference type="PRINTS" id="PR00633">
    <property type="entry name" value="RCCNDNSATION"/>
</dbReference>
<dbReference type="PANTHER" id="PTHR22872:SF2">
    <property type="entry name" value="INHIBITOR OF BRUTON TYROSINE KINASE"/>
    <property type="match status" value="1"/>
</dbReference>
<name>A0A7R9YG77_9STRA</name>
<dbReference type="InterPro" id="IPR051625">
    <property type="entry name" value="Signaling_Regulatory_Domain"/>
</dbReference>
<dbReference type="SUPFAM" id="SSF50985">
    <property type="entry name" value="RCC1/BLIP-II"/>
    <property type="match status" value="1"/>
</dbReference>
<feature type="region of interest" description="Disordered" evidence="3">
    <location>
        <begin position="227"/>
        <end position="246"/>
    </location>
</feature>
<feature type="compositionally biased region" description="Pro residues" evidence="3">
    <location>
        <begin position="169"/>
        <end position="178"/>
    </location>
</feature>
<evidence type="ECO:0000256" key="2">
    <source>
        <dbReference type="PROSITE-ProRule" id="PRU00235"/>
    </source>
</evidence>
<dbReference type="PANTHER" id="PTHR22872">
    <property type="entry name" value="BTK-BINDING PROTEIN-RELATED"/>
    <property type="match status" value="1"/>
</dbReference>
<feature type="compositionally biased region" description="Low complexity" evidence="3">
    <location>
        <begin position="185"/>
        <end position="194"/>
    </location>
</feature>
<accession>A0A7R9YG77</accession>
<evidence type="ECO:0000256" key="1">
    <source>
        <dbReference type="ARBA" id="ARBA00022737"/>
    </source>
</evidence>
<dbReference type="PROSITE" id="PS00626">
    <property type="entry name" value="RCC1_2"/>
    <property type="match status" value="1"/>
</dbReference>
<feature type="region of interest" description="Disordered" evidence="3">
    <location>
        <begin position="160"/>
        <end position="214"/>
    </location>
</feature>
<gene>
    <name evidence="4" type="ORF">PPYR1160_LOCUS15140</name>
</gene>
<dbReference type="EMBL" id="HBEA01019914">
    <property type="protein sequence ID" value="CAD8265637.1"/>
    <property type="molecule type" value="Transcribed_RNA"/>
</dbReference>
<feature type="repeat" description="RCC1" evidence="2">
    <location>
        <begin position="73"/>
        <end position="129"/>
    </location>
</feature>
<keyword evidence="1" id="KW-0677">Repeat</keyword>
<evidence type="ECO:0000313" key="4">
    <source>
        <dbReference type="EMBL" id="CAD8265637.1"/>
    </source>
</evidence>
<feature type="repeat" description="RCC1" evidence="2">
    <location>
        <begin position="1"/>
        <end position="72"/>
    </location>
</feature>
<dbReference type="InterPro" id="IPR000408">
    <property type="entry name" value="Reg_chr_condens"/>
</dbReference>
<dbReference type="PROSITE" id="PS50012">
    <property type="entry name" value="RCC1_3"/>
    <property type="match status" value="2"/>
</dbReference>
<organism evidence="4">
    <name type="scientific">Pinguiococcus pyrenoidosus</name>
    <dbReference type="NCBI Taxonomy" id="172671"/>
    <lineage>
        <taxon>Eukaryota</taxon>
        <taxon>Sar</taxon>
        <taxon>Stramenopiles</taxon>
        <taxon>Ochrophyta</taxon>
        <taxon>Pinguiophyceae</taxon>
        <taxon>Pinguiochrysidales</taxon>
        <taxon>Pinguiochrysidaceae</taxon>
        <taxon>Pinguiococcus</taxon>
    </lineage>
</organism>
<feature type="region of interest" description="Disordered" evidence="3">
    <location>
        <begin position="1"/>
        <end position="55"/>
    </location>
</feature>